<gene>
    <name evidence="1" type="ORF">L3Q82_006380</name>
</gene>
<evidence type="ECO:0000313" key="1">
    <source>
        <dbReference type="EMBL" id="KAI3373257.1"/>
    </source>
</evidence>
<reference evidence="1" key="1">
    <citation type="submission" date="2022-04" db="EMBL/GenBank/DDBJ databases">
        <title>Jade perch genome.</title>
        <authorList>
            <person name="Chao B."/>
        </authorList>
    </citation>
    <scope>NUCLEOTIDE SEQUENCE</scope>
    <source>
        <strain evidence="1">CB-2022</strain>
    </source>
</reference>
<keyword evidence="2" id="KW-1185">Reference proteome</keyword>
<evidence type="ECO:0000313" key="2">
    <source>
        <dbReference type="Proteomes" id="UP000831701"/>
    </source>
</evidence>
<accession>A0ACB8WYY9</accession>
<dbReference type="EMBL" id="CM041534">
    <property type="protein sequence ID" value="KAI3373257.1"/>
    <property type="molecule type" value="Genomic_DNA"/>
</dbReference>
<organism evidence="1 2">
    <name type="scientific">Scortum barcoo</name>
    <name type="common">barcoo grunter</name>
    <dbReference type="NCBI Taxonomy" id="214431"/>
    <lineage>
        <taxon>Eukaryota</taxon>
        <taxon>Metazoa</taxon>
        <taxon>Chordata</taxon>
        <taxon>Craniata</taxon>
        <taxon>Vertebrata</taxon>
        <taxon>Euteleostomi</taxon>
        <taxon>Actinopterygii</taxon>
        <taxon>Neopterygii</taxon>
        <taxon>Teleostei</taxon>
        <taxon>Neoteleostei</taxon>
        <taxon>Acanthomorphata</taxon>
        <taxon>Eupercaria</taxon>
        <taxon>Centrarchiformes</taxon>
        <taxon>Terapontoidei</taxon>
        <taxon>Terapontidae</taxon>
        <taxon>Scortum</taxon>
    </lineage>
</organism>
<protein>
    <submittedName>
        <fullName evidence="1">Uncharacterized protein</fullName>
    </submittedName>
</protein>
<name>A0ACB8WYY9_9TELE</name>
<comment type="caution">
    <text evidence="1">The sequence shown here is derived from an EMBL/GenBank/DDBJ whole genome shotgun (WGS) entry which is preliminary data.</text>
</comment>
<proteinExistence type="predicted"/>
<dbReference type="Proteomes" id="UP000831701">
    <property type="component" value="Chromosome 4"/>
</dbReference>
<sequence>MIHVVADASKRHFFDVELAANNVSIKEFSHAIVVVVYMFTFPRAPTAEAACDVIHSAVAKVQTQHPEALVLISGDFNHVTLDNTLAAFHQYVDCNTRGKRTLDLMYANVKDAYRATPLPCPGESRPQSGPVQTSLHTKSEDYQQPTRSFRKWSPEAEQALKD</sequence>